<dbReference type="PANTHER" id="PTHR45947">
    <property type="entry name" value="SULFOQUINOVOSYL TRANSFERASE SQD2"/>
    <property type="match status" value="1"/>
</dbReference>
<evidence type="ECO:0000259" key="2">
    <source>
        <dbReference type="Pfam" id="PF13579"/>
    </source>
</evidence>
<sequence>MSDTPKRRVLVLSTLWPNEAHPRFGTFVARSIEALARETSWQPVVINPIGLPPVVFGRYKTVRDAAVSGPEKGVEVHRPVFRLLPKVGGRLNPALIASSVMPLARTLHEAAPFDLVDAQFFYPDGPAAMRIAGELGLPFSVKARGADIHYWGARSYGLAALRETADKAAGVLAVSDALADDMAALGMQREKITIHRTGLDRDRFRPLGHTQLRTRLAEELGIPLSKDDQLLATVGALIERKGQALVIKALGDLPEARLLLVGKGEDEASLRALARSEGVTDRVHFLGSLDHDLLPLVLSAADAMVLPSASEGLANAWIEALACGTPIVITDAGGAREVIDTPVAGVIVARRTEAVREGIRLVLQNRRPPEEVAACVKEYSWEANGRALGAHYDRLFEG</sequence>
<dbReference type="RefSeq" id="WP_160607517.1">
    <property type="nucleotide sequence ID" value="NZ_WTYF01000004.1"/>
</dbReference>
<protein>
    <submittedName>
        <fullName evidence="3">Glycosyltransferase</fullName>
    </submittedName>
</protein>
<dbReference type="InterPro" id="IPR050194">
    <property type="entry name" value="Glycosyltransferase_grp1"/>
</dbReference>
<dbReference type="GO" id="GO:0016757">
    <property type="term" value="F:glycosyltransferase activity"/>
    <property type="evidence" value="ECO:0007669"/>
    <property type="project" value="InterPro"/>
</dbReference>
<feature type="domain" description="Glycosyl transferase family 1" evidence="1">
    <location>
        <begin position="224"/>
        <end position="370"/>
    </location>
</feature>
<dbReference type="SUPFAM" id="SSF53756">
    <property type="entry name" value="UDP-Glycosyltransferase/glycogen phosphorylase"/>
    <property type="match status" value="1"/>
</dbReference>
<dbReference type="Proteomes" id="UP000444185">
    <property type="component" value="Unassembled WGS sequence"/>
</dbReference>
<dbReference type="EMBL" id="WTYF01000004">
    <property type="protein sequence ID" value="MXO50974.1"/>
    <property type="molecule type" value="Genomic_DNA"/>
</dbReference>
<keyword evidence="4" id="KW-1185">Reference proteome</keyword>
<dbReference type="Pfam" id="PF13579">
    <property type="entry name" value="Glyco_trans_4_4"/>
    <property type="match status" value="1"/>
</dbReference>
<dbReference type="InterPro" id="IPR001296">
    <property type="entry name" value="Glyco_trans_1"/>
</dbReference>
<evidence type="ECO:0000313" key="3">
    <source>
        <dbReference type="EMBL" id="MXO50974.1"/>
    </source>
</evidence>
<dbReference type="OrthoDB" id="258796at2"/>
<organism evidence="3 4">
    <name type="scientific">Qipengyuania gaetbuli</name>
    <dbReference type="NCBI Taxonomy" id="266952"/>
    <lineage>
        <taxon>Bacteria</taxon>
        <taxon>Pseudomonadati</taxon>
        <taxon>Pseudomonadota</taxon>
        <taxon>Alphaproteobacteria</taxon>
        <taxon>Sphingomonadales</taxon>
        <taxon>Erythrobacteraceae</taxon>
        <taxon>Qipengyuania</taxon>
    </lineage>
</organism>
<keyword evidence="3" id="KW-0808">Transferase</keyword>
<evidence type="ECO:0000313" key="4">
    <source>
        <dbReference type="Proteomes" id="UP000444185"/>
    </source>
</evidence>
<dbReference type="InterPro" id="IPR028098">
    <property type="entry name" value="Glyco_trans_4-like_N"/>
</dbReference>
<evidence type="ECO:0000259" key="1">
    <source>
        <dbReference type="Pfam" id="PF00534"/>
    </source>
</evidence>
<reference evidence="3 4" key="1">
    <citation type="submission" date="2019-12" db="EMBL/GenBank/DDBJ databases">
        <title>Genomic-based taxomic classification of the family Erythrobacteraceae.</title>
        <authorList>
            <person name="Xu L."/>
        </authorList>
    </citation>
    <scope>NUCLEOTIDE SEQUENCE [LARGE SCALE GENOMIC DNA]</scope>
    <source>
        <strain evidence="3 4">DSM 16225</strain>
    </source>
</reference>
<feature type="domain" description="Glycosyltransferase subfamily 4-like N-terminal" evidence="2">
    <location>
        <begin position="69"/>
        <end position="195"/>
    </location>
</feature>
<dbReference type="Gene3D" id="3.40.50.2000">
    <property type="entry name" value="Glycogen Phosphorylase B"/>
    <property type="match status" value="2"/>
</dbReference>
<gene>
    <name evidence="3" type="ORF">GRI42_06615</name>
</gene>
<comment type="caution">
    <text evidence="3">The sequence shown here is derived from an EMBL/GenBank/DDBJ whole genome shotgun (WGS) entry which is preliminary data.</text>
</comment>
<dbReference type="PANTHER" id="PTHR45947:SF15">
    <property type="entry name" value="TEICHURONIC ACID BIOSYNTHESIS GLYCOSYLTRANSFERASE TUAC-RELATED"/>
    <property type="match status" value="1"/>
</dbReference>
<dbReference type="Pfam" id="PF00534">
    <property type="entry name" value="Glycos_transf_1"/>
    <property type="match status" value="1"/>
</dbReference>
<accession>A0A844XZ80</accession>
<proteinExistence type="predicted"/>
<name>A0A844XZ80_9SPHN</name>
<dbReference type="AlphaFoldDB" id="A0A844XZ80"/>